<proteinExistence type="predicted"/>
<sequence length="505" mass="58296">MASVASASEVDTEPTEARSISLYRAPTSLELHYENHPANRCVDDEAVIDFINELQAAEAKKKRILQFMRKKTSKHVTLRNVRNLVAKLKEARRVSTTVESRLEAGLHSRSRLVRFFDAFRQMLLVDAIHNTNDARYKLLSFMTHDIFGHQALMENESSDFLTDAVTVFKSFNPTWDQVRVIIVDKDFGEISLLQAAFPQAGILLCVFHVVKYLRSEMAKREYNIQGRDKVEDAVPMMLNATAEVDYDIGRKYLYYVVDGKQIAQDEDVPEATHPFLKYFHENWHNYREMWSCFDRVDVPHLGNTTNNRLEAAWGHVKDVLKPTITPDACVDTLQFLHELHKLAKEVSQHAYELMETQYRVANDRKTTYTTRELQPHMVEMISTVDMTRKYHLDTKTKKRKKMLKTEKLRPARFESVILLWNIMSRNGTPVFIEMLKGLKRFEAIVTDGELHPLSQFAEMQAANATNLDDTAVPPTAVAEDTAYEYEGETEREFNDSGPESLDQYD</sequence>
<comment type="caution">
    <text evidence="3">The sequence shown here is derived from an EMBL/GenBank/DDBJ whole genome shotgun (WGS) entry which is preliminary data.</text>
</comment>
<dbReference type="AlphaFoldDB" id="A0A8T1U6V3"/>
<feature type="domain" description="ZSWIM1/3 RNaseH-like" evidence="2">
    <location>
        <begin position="109"/>
        <end position="203"/>
    </location>
</feature>
<dbReference type="PANTHER" id="PTHR31569:SF4">
    <property type="entry name" value="SWIM-TYPE DOMAIN-CONTAINING PROTEIN"/>
    <property type="match status" value="1"/>
</dbReference>
<dbReference type="Pfam" id="PF21056">
    <property type="entry name" value="ZSWIM1-3_RNaseH-like"/>
    <property type="match status" value="1"/>
</dbReference>
<dbReference type="Proteomes" id="UP000688947">
    <property type="component" value="Unassembled WGS sequence"/>
</dbReference>
<dbReference type="VEuPathDB" id="FungiDB:PC110_g13348"/>
<dbReference type="InterPro" id="IPR048324">
    <property type="entry name" value="ZSWIM1-3_RNaseH-like"/>
</dbReference>
<reference evidence="3" key="1">
    <citation type="submission" date="2021-01" db="EMBL/GenBank/DDBJ databases">
        <title>Phytophthora aleatoria, a newly-described species from Pinus radiata is distinct from Phytophthora cactorum isolates based on comparative genomics.</title>
        <authorList>
            <person name="Mcdougal R."/>
            <person name="Panda P."/>
            <person name="Williams N."/>
            <person name="Studholme D.J."/>
        </authorList>
    </citation>
    <scope>NUCLEOTIDE SEQUENCE</scope>
    <source>
        <strain evidence="3">NZFS 3830</strain>
    </source>
</reference>
<organism evidence="3 4">
    <name type="scientific">Phytophthora cactorum</name>
    <dbReference type="NCBI Taxonomy" id="29920"/>
    <lineage>
        <taxon>Eukaryota</taxon>
        <taxon>Sar</taxon>
        <taxon>Stramenopiles</taxon>
        <taxon>Oomycota</taxon>
        <taxon>Peronosporomycetes</taxon>
        <taxon>Peronosporales</taxon>
        <taxon>Peronosporaceae</taxon>
        <taxon>Phytophthora</taxon>
    </lineage>
</organism>
<protein>
    <recommendedName>
        <fullName evidence="2">ZSWIM1/3 RNaseH-like domain-containing protein</fullName>
    </recommendedName>
</protein>
<evidence type="ECO:0000313" key="4">
    <source>
        <dbReference type="Proteomes" id="UP000688947"/>
    </source>
</evidence>
<evidence type="ECO:0000313" key="3">
    <source>
        <dbReference type="EMBL" id="KAG6956719.1"/>
    </source>
</evidence>
<name>A0A8T1U6V3_9STRA</name>
<gene>
    <name evidence="3" type="ORF">JG687_00010435</name>
</gene>
<dbReference type="InterPro" id="IPR052579">
    <property type="entry name" value="Zinc_finger_SWIM"/>
</dbReference>
<evidence type="ECO:0000256" key="1">
    <source>
        <dbReference type="SAM" id="MobiDB-lite"/>
    </source>
</evidence>
<dbReference type="OrthoDB" id="124789at2759"/>
<dbReference type="PANTHER" id="PTHR31569">
    <property type="entry name" value="SWIM-TYPE DOMAIN-CONTAINING PROTEIN"/>
    <property type="match status" value="1"/>
</dbReference>
<dbReference type="VEuPathDB" id="FungiDB:PC110_g13346"/>
<accession>A0A8T1U6V3</accession>
<dbReference type="EMBL" id="JAENGZ010000590">
    <property type="protein sequence ID" value="KAG6956719.1"/>
    <property type="molecule type" value="Genomic_DNA"/>
</dbReference>
<evidence type="ECO:0000259" key="2">
    <source>
        <dbReference type="Pfam" id="PF21056"/>
    </source>
</evidence>
<feature type="region of interest" description="Disordered" evidence="1">
    <location>
        <begin position="485"/>
        <end position="505"/>
    </location>
</feature>